<dbReference type="PANTHER" id="PTHR10683:SF40">
    <property type="entry name" value="FRUCTOSE-6-PHOSPHATE ALDOLASE 1-RELATED"/>
    <property type="match status" value="1"/>
</dbReference>
<dbReference type="InterPro" id="IPR013785">
    <property type="entry name" value="Aldolase_TIM"/>
</dbReference>
<keyword evidence="1" id="KW-0704">Schiff base</keyword>
<dbReference type="PANTHER" id="PTHR10683">
    <property type="entry name" value="TRANSALDOLASE"/>
    <property type="match status" value="1"/>
</dbReference>
<evidence type="ECO:0000256" key="1">
    <source>
        <dbReference type="ARBA" id="ARBA00023270"/>
    </source>
</evidence>
<evidence type="ECO:0000313" key="3">
    <source>
        <dbReference type="Proteomes" id="UP001629536"/>
    </source>
</evidence>
<dbReference type="InterPro" id="IPR001585">
    <property type="entry name" value="TAL/FSA"/>
</dbReference>
<name>A0ABW9F4W7_9FIRM</name>
<dbReference type="Proteomes" id="UP001629536">
    <property type="component" value="Unassembled WGS sequence"/>
</dbReference>
<dbReference type="EC" id="2.2.1.2" evidence="2"/>
<protein>
    <submittedName>
        <fullName evidence="2">Transaldolase</fullName>
        <ecNumber evidence="2">2.2.1.2</ecNumber>
    </submittedName>
</protein>
<evidence type="ECO:0000313" key="2">
    <source>
        <dbReference type="EMBL" id="MFM1524115.1"/>
    </source>
</evidence>
<dbReference type="Pfam" id="PF00923">
    <property type="entry name" value="TAL_FSA"/>
    <property type="match status" value="1"/>
</dbReference>
<dbReference type="SUPFAM" id="SSF51569">
    <property type="entry name" value="Aldolase"/>
    <property type="match status" value="1"/>
</dbReference>
<proteinExistence type="predicted"/>
<accession>A0ABW9F4W7</accession>
<organism evidence="2 3">
    <name type="scientific">Helcococcus bovis</name>
    <dbReference type="NCBI Taxonomy" id="3153252"/>
    <lineage>
        <taxon>Bacteria</taxon>
        <taxon>Bacillati</taxon>
        <taxon>Bacillota</taxon>
        <taxon>Tissierellia</taxon>
        <taxon>Tissierellales</taxon>
        <taxon>Peptoniphilaceae</taxon>
        <taxon>Helcococcus</taxon>
    </lineage>
</organism>
<keyword evidence="2" id="KW-0808">Transferase</keyword>
<gene>
    <name evidence="2" type="ORF">ABGF40_00325</name>
</gene>
<dbReference type="NCBIfam" id="TIGR02134">
    <property type="entry name" value="transald_staph"/>
    <property type="match status" value="1"/>
</dbReference>
<sequence>MKIKIYADGADINGMLEEYNKGIVSGFTTNPSLMKKAGVKDYKTFAKEVTSKIKDLSVSFEVFGDDFETMKKEALILKEYGENVFVKIPIQNTKGESSIPLIKELSSLGVNVNATAIFTVEQVKEVVNAVSEESNTIISVFAGRIADLGVNPMPIMEESLKLVKTKKNVELLWASTREVYNIIQADELGVDIITVQNDLLKKMNDFGKDLNQRSLETVIDFNNDVKSLGFSIL</sequence>
<dbReference type="InterPro" id="IPR011861">
    <property type="entry name" value="Transald_staph-type"/>
</dbReference>
<comment type="caution">
    <text evidence="2">The sequence shown here is derived from an EMBL/GenBank/DDBJ whole genome shotgun (WGS) entry which is preliminary data.</text>
</comment>
<keyword evidence="3" id="KW-1185">Reference proteome</keyword>
<dbReference type="EMBL" id="JBFNFH010000001">
    <property type="protein sequence ID" value="MFM1524115.1"/>
    <property type="molecule type" value="Genomic_DNA"/>
</dbReference>
<reference evidence="2 3" key="1">
    <citation type="journal article" date="2024" name="Front. Microbiol.">
        <title>Pangenomic and biochemical analyses of Helcococcus ovis reveal widespread tetracycline resistance and a novel bacterial species, Helcococcus bovis.</title>
        <authorList>
            <person name="Cunha F."/>
            <person name="Zhai Y."/>
            <person name="Casaro S."/>
            <person name="Jones K.L."/>
            <person name="Hernandez M."/>
            <person name="Bisinotto R.S."/>
            <person name="Kariyawasam S."/>
            <person name="Brown M.B."/>
            <person name="Phillips A."/>
            <person name="Jeong K.C."/>
            <person name="Galvao K.N."/>
        </authorList>
    </citation>
    <scope>NUCLEOTIDE SEQUENCE [LARGE SCALE GENOMIC DNA]</scope>
    <source>
        <strain evidence="2 3">KG197</strain>
    </source>
</reference>
<dbReference type="RefSeq" id="WP_408126059.1">
    <property type="nucleotide sequence ID" value="NZ_JBFNFH010000001.1"/>
</dbReference>
<dbReference type="GO" id="GO:0004801">
    <property type="term" value="F:transaldolase activity"/>
    <property type="evidence" value="ECO:0007669"/>
    <property type="project" value="UniProtKB-EC"/>
</dbReference>
<dbReference type="Gene3D" id="3.20.20.70">
    <property type="entry name" value="Aldolase class I"/>
    <property type="match status" value="1"/>
</dbReference>